<evidence type="ECO:0000313" key="3">
    <source>
        <dbReference type="Proteomes" id="UP001221413"/>
    </source>
</evidence>
<feature type="compositionally biased region" description="Low complexity" evidence="1">
    <location>
        <begin position="17"/>
        <end position="36"/>
    </location>
</feature>
<gene>
    <name evidence="2" type="ORF">Dda_9462</name>
</gene>
<proteinExistence type="predicted"/>
<evidence type="ECO:0000313" key="2">
    <source>
        <dbReference type="EMBL" id="KAJ6255851.1"/>
    </source>
</evidence>
<dbReference type="AlphaFoldDB" id="A0AAD6NEI2"/>
<accession>A0AAD6NEI2</accession>
<comment type="caution">
    <text evidence="2">The sequence shown here is derived from an EMBL/GenBank/DDBJ whole genome shotgun (WGS) entry which is preliminary data.</text>
</comment>
<evidence type="ECO:0000256" key="1">
    <source>
        <dbReference type="SAM" id="MobiDB-lite"/>
    </source>
</evidence>
<protein>
    <submittedName>
        <fullName evidence="2">Uncharacterized protein</fullName>
    </submittedName>
</protein>
<sequence>MDPRLAQILQALSETAPVAAPQQTTARFPAAHQAYNPAPPPPVTAPHSDNRDLSQQQQQVGY</sequence>
<organism evidence="2 3">
    <name type="scientific">Drechslerella dactyloides</name>
    <name type="common">Nematode-trapping fungus</name>
    <name type="synonym">Arthrobotrys dactyloides</name>
    <dbReference type="NCBI Taxonomy" id="74499"/>
    <lineage>
        <taxon>Eukaryota</taxon>
        <taxon>Fungi</taxon>
        <taxon>Dikarya</taxon>
        <taxon>Ascomycota</taxon>
        <taxon>Pezizomycotina</taxon>
        <taxon>Orbiliomycetes</taxon>
        <taxon>Orbiliales</taxon>
        <taxon>Orbiliaceae</taxon>
        <taxon>Drechslerella</taxon>
    </lineage>
</organism>
<feature type="compositionally biased region" description="Polar residues" evidence="1">
    <location>
        <begin position="53"/>
        <end position="62"/>
    </location>
</feature>
<feature type="region of interest" description="Disordered" evidence="1">
    <location>
        <begin position="17"/>
        <end position="62"/>
    </location>
</feature>
<name>A0AAD6NEI2_DREDA</name>
<keyword evidence="3" id="KW-1185">Reference proteome</keyword>
<dbReference type="EMBL" id="JAQGDS010000019">
    <property type="protein sequence ID" value="KAJ6255851.1"/>
    <property type="molecule type" value="Genomic_DNA"/>
</dbReference>
<reference evidence="2" key="1">
    <citation type="submission" date="2023-01" db="EMBL/GenBank/DDBJ databases">
        <title>The chitinases involved in constricting ring structure development in the nematode-trapping fungus Drechslerella dactyloides.</title>
        <authorList>
            <person name="Wang R."/>
            <person name="Zhang L."/>
            <person name="Tang P."/>
            <person name="Li S."/>
            <person name="Liang L."/>
        </authorList>
    </citation>
    <scope>NUCLEOTIDE SEQUENCE</scope>
    <source>
        <strain evidence="2">YMF1.00031</strain>
    </source>
</reference>
<dbReference type="Proteomes" id="UP001221413">
    <property type="component" value="Unassembled WGS sequence"/>
</dbReference>